<dbReference type="PANTHER" id="PTHR11715">
    <property type="entry name" value="GLYCINE CLEAVAGE SYSTEM H PROTEIN"/>
    <property type="match status" value="1"/>
</dbReference>
<dbReference type="InterPro" id="IPR011053">
    <property type="entry name" value="Single_hybrid_motif"/>
</dbReference>
<dbReference type="EMBL" id="ANQC01000100">
    <property type="protein sequence ID" value="ESV54949.1"/>
    <property type="molecule type" value="Genomic_DNA"/>
</dbReference>
<dbReference type="GO" id="GO:0009249">
    <property type="term" value="P:protein lipoylation"/>
    <property type="evidence" value="ECO:0007669"/>
    <property type="project" value="TreeGrafter"/>
</dbReference>
<dbReference type="AlphaFoldDB" id="V6Z5S5"/>
<sequence length="111" mass="12082">MMAKVANSLLITKKDTVYTLSMTPELQDLLGDIAYIDFTEEVGVSVDDSLLNLESSKAVMELTSPLAGTIVERNSDASSDPSLLNQKEADKNWIVKLTNVDEKAYQALADA</sequence>
<organism evidence="2 3">
    <name type="scientific">Streptococcus agalactiae LMG 14747</name>
    <dbReference type="NCBI Taxonomy" id="1154860"/>
    <lineage>
        <taxon>Bacteria</taxon>
        <taxon>Bacillati</taxon>
        <taxon>Bacillota</taxon>
        <taxon>Bacilli</taxon>
        <taxon>Lactobacillales</taxon>
        <taxon>Streptococcaceae</taxon>
        <taxon>Streptococcus</taxon>
    </lineage>
</organism>
<dbReference type="SUPFAM" id="SSF51230">
    <property type="entry name" value="Single hybrid motif"/>
    <property type="match status" value="1"/>
</dbReference>
<dbReference type="InterPro" id="IPR033753">
    <property type="entry name" value="GCV_H/Fam206"/>
</dbReference>
<accession>V6Z5S5</accession>
<dbReference type="Pfam" id="PF01597">
    <property type="entry name" value="GCV_H"/>
    <property type="match status" value="1"/>
</dbReference>
<dbReference type="PANTHER" id="PTHR11715:SF3">
    <property type="entry name" value="GLYCINE CLEAVAGE SYSTEM H PROTEIN-RELATED"/>
    <property type="match status" value="1"/>
</dbReference>
<evidence type="ECO:0000313" key="3">
    <source>
        <dbReference type="Proteomes" id="UP000018482"/>
    </source>
</evidence>
<dbReference type="GO" id="GO:0005829">
    <property type="term" value="C:cytosol"/>
    <property type="evidence" value="ECO:0007669"/>
    <property type="project" value="TreeGrafter"/>
</dbReference>
<dbReference type="CDD" id="cd06848">
    <property type="entry name" value="GCS_H"/>
    <property type="match status" value="1"/>
</dbReference>
<name>V6Z5S5_STRAG</name>
<dbReference type="GO" id="GO:0005960">
    <property type="term" value="C:glycine cleavage complex"/>
    <property type="evidence" value="ECO:0007669"/>
    <property type="project" value="InterPro"/>
</dbReference>
<protein>
    <submittedName>
        <fullName evidence="2">Glycine cleavage system protein H</fullName>
    </submittedName>
</protein>
<proteinExistence type="predicted"/>
<gene>
    <name evidence="2" type="ORF">SAG0136_06890</name>
</gene>
<reference evidence="2 3" key="1">
    <citation type="submission" date="2013-05" db="EMBL/GenBank/DDBJ databases">
        <authorList>
            <person name="Richards V.P."/>
            <person name="Durkin S.A.S."/>
            <person name="Kim M."/>
            <person name="Pavinski Bitar P.D."/>
            <person name="Stanhope M.J."/>
            <person name="Town C.D."/>
            <person name="Venter J.C."/>
        </authorList>
    </citation>
    <scope>NUCLEOTIDE SEQUENCE [LARGE SCALE GENOMIC DNA]</scope>
    <source>
        <strain evidence="2 3">LMG 14747</strain>
    </source>
</reference>
<comment type="caution">
    <text evidence="2">The sequence shown here is derived from an EMBL/GenBank/DDBJ whole genome shotgun (WGS) entry which is preliminary data.</text>
</comment>
<evidence type="ECO:0000313" key="2">
    <source>
        <dbReference type="EMBL" id="ESV54949.1"/>
    </source>
</evidence>
<dbReference type="GO" id="GO:0019464">
    <property type="term" value="P:glycine decarboxylation via glycine cleavage system"/>
    <property type="evidence" value="ECO:0007669"/>
    <property type="project" value="InterPro"/>
</dbReference>
<dbReference type="eggNOG" id="COG0509">
    <property type="taxonomic scope" value="Bacteria"/>
</dbReference>
<keyword evidence="1" id="KW-0450">Lipoyl</keyword>
<dbReference type="Gene3D" id="2.40.50.100">
    <property type="match status" value="1"/>
</dbReference>
<dbReference type="Proteomes" id="UP000018482">
    <property type="component" value="Unassembled WGS sequence"/>
</dbReference>
<evidence type="ECO:0000256" key="1">
    <source>
        <dbReference type="ARBA" id="ARBA00022823"/>
    </source>
</evidence>
<dbReference type="InterPro" id="IPR002930">
    <property type="entry name" value="GCV_H"/>
</dbReference>